<name>A0A4D7QN12_9HYPH</name>
<proteinExistence type="predicted"/>
<protein>
    <submittedName>
        <fullName evidence="2">Uncharacterized protein</fullName>
    </submittedName>
</protein>
<sequence>MSFQPADFADRRAKAEEAKKALLEKFRSRPGPDHPETLKREAERRAIAEARAAREAEREAKRRAELEVIAAEEAARAEAEKVRLAAEAAKRAEEEAALAADRPRQIMREVAQYAQFRVAKGAARR</sequence>
<evidence type="ECO:0000313" key="2">
    <source>
        <dbReference type="EMBL" id="QCK86866.1"/>
    </source>
</evidence>
<reference evidence="2 3" key="1">
    <citation type="submission" date="2019-04" db="EMBL/GenBank/DDBJ databases">
        <title>Phreatobacter aquaticus sp. nov.</title>
        <authorList>
            <person name="Choi A."/>
            <person name="Baek K."/>
        </authorList>
    </citation>
    <scope>NUCLEOTIDE SEQUENCE [LARGE SCALE GENOMIC DNA]</scope>
    <source>
        <strain evidence="2 3">NMCR1094</strain>
    </source>
</reference>
<dbReference type="RefSeq" id="WP_137100197.1">
    <property type="nucleotide sequence ID" value="NZ_CP039865.1"/>
</dbReference>
<accession>A0A4D7QN12</accession>
<keyword evidence="1" id="KW-0175">Coiled coil</keyword>
<dbReference type="AlphaFoldDB" id="A0A4D7QN12"/>
<dbReference type="EMBL" id="CP039865">
    <property type="protein sequence ID" value="QCK86866.1"/>
    <property type="molecule type" value="Genomic_DNA"/>
</dbReference>
<evidence type="ECO:0000256" key="1">
    <source>
        <dbReference type="SAM" id="Coils"/>
    </source>
</evidence>
<evidence type="ECO:0000313" key="3">
    <source>
        <dbReference type="Proteomes" id="UP000298588"/>
    </source>
</evidence>
<dbReference type="KEGG" id="paqt:E8L99_14430"/>
<keyword evidence="3" id="KW-1185">Reference proteome</keyword>
<dbReference type="Pfam" id="PF20089">
    <property type="entry name" value="DUF6481"/>
    <property type="match status" value="1"/>
</dbReference>
<gene>
    <name evidence="2" type="ORF">E8L99_14430</name>
</gene>
<dbReference type="InterPro" id="IPR045510">
    <property type="entry name" value="DUF6481"/>
</dbReference>
<organism evidence="2 3">
    <name type="scientific">Phreatobacter aquaticus</name>
    <dbReference type="NCBI Taxonomy" id="2570229"/>
    <lineage>
        <taxon>Bacteria</taxon>
        <taxon>Pseudomonadati</taxon>
        <taxon>Pseudomonadota</taxon>
        <taxon>Alphaproteobacteria</taxon>
        <taxon>Hyphomicrobiales</taxon>
        <taxon>Phreatobacteraceae</taxon>
        <taxon>Phreatobacter</taxon>
    </lineage>
</organism>
<feature type="coiled-coil region" evidence="1">
    <location>
        <begin position="39"/>
        <end position="95"/>
    </location>
</feature>
<dbReference type="Proteomes" id="UP000298588">
    <property type="component" value="Chromosome"/>
</dbReference>